<dbReference type="InterPro" id="IPR023395">
    <property type="entry name" value="MCP_dom_sf"/>
</dbReference>
<name>A0A6A0ACX5_HAELA</name>
<proteinExistence type="inferred from homology"/>
<evidence type="ECO:0000256" key="8">
    <source>
        <dbReference type="PROSITE-ProRule" id="PRU00282"/>
    </source>
</evidence>
<dbReference type="InterPro" id="IPR018108">
    <property type="entry name" value="MCP_transmembrane"/>
</dbReference>
<accession>A0A6A0ACX5</accession>
<organism evidence="10 11">
    <name type="scientific">Haematococcus lacustris</name>
    <name type="common">Green alga</name>
    <name type="synonym">Haematococcus pluvialis</name>
    <dbReference type="NCBI Taxonomy" id="44745"/>
    <lineage>
        <taxon>Eukaryota</taxon>
        <taxon>Viridiplantae</taxon>
        <taxon>Chlorophyta</taxon>
        <taxon>core chlorophytes</taxon>
        <taxon>Chlorophyceae</taxon>
        <taxon>CS clade</taxon>
        <taxon>Chlamydomonadales</taxon>
        <taxon>Haematococcaceae</taxon>
        <taxon>Haematococcus</taxon>
    </lineage>
</organism>
<keyword evidence="3 9" id="KW-0813">Transport</keyword>
<dbReference type="AlphaFoldDB" id="A0A6A0ACX5"/>
<evidence type="ECO:0000256" key="3">
    <source>
        <dbReference type="ARBA" id="ARBA00022448"/>
    </source>
</evidence>
<sequence length="111" mass="11912">VLAGMLSGGLAAALTSPTELVKTRLQSRTNTLCSPWQVVRQVLAEQGVHGLWKGALPGMVRASLLTASQCATYDEVKRRVMHNTGWADGTATQLTCSLVTGLMLLHKEDHV</sequence>
<evidence type="ECO:0000256" key="2">
    <source>
        <dbReference type="ARBA" id="ARBA00006375"/>
    </source>
</evidence>
<comment type="caution">
    <text evidence="10">The sequence shown here is derived from an EMBL/GenBank/DDBJ whole genome shotgun (WGS) entry which is preliminary data.</text>
</comment>
<evidence type="ECO:0000313" key="11">
    <source>
        <dbReference type="Proteomes" id="UP000485058"/>
    </source>
</evidence>
<dbReference type="InterPro" id="IPR050391">
    <property type="entry name" value="Mito_Metabolite_Transporter"/>
</dbReference>
<keyword evidence="11" id="KW-1185">Reference proteome</keyword>
<gene>
    <name evidence="10" type="ORF">HaLaN_29400</name>
</gene>
<feature type="non-terminal residue" evidence="10">
    <location>
        <position position="1"/>
    </location>
</feature>
<comment type="similarity">
    <text evidence="2 9">Belongs to the mitochondrial carrier (TC 2.A.29) family.</text>
</comment>
<evidence type="ECO:0000256" key="4">
    <source>
        <dbReference type="ARBA" id="ARBA00022692"/>
    </source>
</evidence>
<dbReference type="PROSITE" id="PS50920">
    <property type="entry name" value="SOLCAR"/>
    <property type="match status" value="1"/>
</dbReference>
<dbReference type="GO" id="GO:0016020">
    <property type="term" value="C:membrane"/>
    <property type="evidence" value="ECO:0007669"/>
    <property type="project" value="UniProtKB-SubCell"/>
</dbReference>
<dbReference type="Pfam" id="PF00153">
    <property type="entry name" value="Mito_carr"/>
    <property type="match status" value="1"/>
</dbReference>
<evidence type="ECO:0000256" key="1">
    <source>
        <dbReference type="ARBA" id="ARBA00004141"/>
    </source>
</evidence>
<feature type="repeat" description="Solcar" evidence="8">
    <location>
        <begin position="1"/>
        <end position="79"/>
    </location>
</feature>
<evidence type="ECO:0000256" key="5">
    <source>
        <dbReference type="ARBA" id="ARBA00022737"/>
    </source>
</evidence>
<dbReference type="SUPFAM" id="SSF103506">
    <property type="entry name" value="Mitochondrial carrier"/>
    <property type="match status" value="1"/>
</dbReference>
<dbReference type="Proteomes" id="UP000485058">
    <property type="component" value="Unassembled WGS sequence"/>
</dbReference>
<evidence type="ECO:0000256" key="9">
    <source>
        <dbReference type="RuleBase" id="RU000488"/>
    </source>
</evidence>
<dbReference type="PANTHER" id="PTHR45618">
    <property type="entry name" value="MITOCHONDRIAL DICARBOXYLATE CARRIER-RELATED"/>
    <property type="match status" value="1"/>
</dbReference>
<dbReference type="EMBL" id="BLLF01004964">
    <property type="protein sequence ID" value="GFH30528.1"/>
    <property type="molecule type" value="Genomic_DNA"/>
</dbReference>
<evidence type="ECO:0000256" key="6">
    <source>
        <dbReference type="ARBA" id="ARBA00022989"/>
    </source>
</evidence>
<keyword evidence="5" id="KW-0677">Repeat</keyword>
<evidence type="ECO:0000256" key="7">
    <source>
        <dbReference type="ARBA" id="ARBA00023136"/>
    </source>
</evidence>
<reference evidence="10 11" key="1">
    <citation type="submission" date="2020-02" db="EMBL/GenBank/DDBJ databases">
        <title>Draft genome sequence of Haematococcus lacustris strain NIES-144.</title>
        <authorList>
            <person name="Morimoto D."/>
            <person name="Nakagawa S."/>
            <person name="Yoshida T."/>
            <person name="Sawayama S."/>
        </authorList>
    </citation>
    <scope>NUCLEOTIDE SEQUENCE [LARGE SCALE GENOMIC DNA]</scope>
    <source>
        <strain evidence="10 11">NIES-144</strain>
    </source>
</reference>
<dbReference type="Gene3D" id="1.50.40.10">
    <property type="entry name" value="Mitochondrial carrier domain"/>
    <property type="match status" value="1"/>
</dbReference>
<protein>
    <submittedName>
        <fullName evidence="10">Mitochondrial substrate carrier protein family</fullName>
    </submittedName>
</protein>
<keyword evidence="6" id="KW-1133">Transmembrane helix</keyword>
<keyword evidence="7 8" id="KW-0472">Membrane</keyword>
<comment type="subcellular location">
    <subcellularLocation>
        <location evidence="1">Membrane</location>
        <topology evidence="1">Multi-pass membrane protein</topology>
    </subcellularLocation>
</comment>
<evidence type="ECO:0000313" key="10">
    <source>
        <dbReference type="EMBL" id="GFH30528.1"/>
    </source>
</evidence>
<keyword evidence="4 8" id="KW-0812">Transmembrane</keyword>